<dbReference type="Proteomes" id="UP000198922">
    <property type="component" value="Unassembled WGS sequence"/>
</dbReference>
<name>A0A1G7LA93_9RHOB</name>
<evidence type="ECO:0000313" key="2">
    <source>
        <dbReference type="Proteomes" id="UP000198922"/>
    </source>
</evidence>
<sequence length="65" mass="7202">MIAGAHEQQTQAASYKTRNWADYNAALKKRGSLTIWFDPDMVWTPPPSVRRGASKAGVMPPFKPA</sequence>
<evidence type="ECO:0008006" key="3">
    <source>
        <dbReference type="Google" id="ProtNLM"/>
    </source>
</evidence>
<dbReference type="AlphaFoldDB" id="A0A1G7LA93"/>
<gene>
    <name evidence="1" type="ORF">SAMN04488567_0430</name>
</gene>
<dbReference type="EMBL" id="FNAT01000016">
    <property type="protein sequence ID" value="SDF46457.1"/>
    <property type="molecule type" value="Genomic_DNA"/>
</dbReference>
<reference evidence="2" key="1">
    <citation type="submission" date="2016-10" db="EMBL/GenBank/DDBJ databases">
        <authorList>
            <person name="Varghese N."/>
            <person name="Submissions S."/>
        </authorList>
    </citation>
    <scope>NUCLEOTIDE SEQUENCE [LARGE SCALE GENOMIC DNA]</scope>
    <source>
        <strain evidence="2">DSM 21424</strain>
    </source>
</reference>
<keyword evidence="2" id="KW-1185">Reference proteome</keyword>
<proteinExistence type="predicted"/>
<dbReference type="STRING" id="521013.SAMN04488567_0430"/>
<evidence type="ECO:0000313" key="1">
    <source>
        <dbReference type="EMBL" id="SDF46457.1"/>
    </source>
</evidence>
<protein>
    <recommendedName>
        <fullName evidence="3">Transposase DDE domain-containing protein</fullName>
    </recommendedName>
</protein>
<organism evidence="1 2">
    <name type="scientific">Limimaricola pyoseonensis</name>
    <dbReference type="NCBI Taxonomy" id="521013"/>
    <lineage>
        <taxon>Bacteria</taxon>
        <taxon>Pseudomonadati</taxon>
        <taxon>Pseudomonadota</taxon>
        <taxon>Alphaproteobacteria</taxon>
        <taxon>Rhodobacterales</taxon>
        <taxon>Paracoccaceae</taxon>
        <taxon>Limimaricola</taxon>
    </lineage>
</organism>
<accession>A0A1G7LA93</accession>